<keyword evidence="7 8" id="KW-0472">Membrane</keyword>
<name>A0A6I8MAB0_9CORY</name>
<reference evidence="10 11" key="1">
    <citation type="submission" date="2019-11" db="EMBL/GenBank/DDBJ databases">
        <authorList>
            <person name="Brisse S."/>
        </authorList>
    </citation>
    <scope>NUCLEOTIDE SEQUENCE [LARGE SCALE GENOMIC DNA]</scope>
    <source>
        <strain evidence="10">FRC0190</strain>
    </source>
</reference>
<feature type="transmembrane region" description="Helical" evidence="8">
    <location>
        <begin position="138"/>
        <end position="159"/>
    </location>
</feature>
<sequence length="586" mass="61794">MTGASKRLGGAAERIDFPALSKHNHVPIRVPQCNRGRTFPHRSSHRRTPIHILEFLAAQPLLTLALILAVGLLIGKIRFFGISLGAAAVLFVALALSTVDPALQLPPLVYQLGLAMFVYAIGLSAGSEFFAEFRHRGWKLTLFMIGLLMLMMAVAYGIIKLFGLDEIIGAGMFAGALSSTPGMAAMVEMLEGIDESVASEPVVGYSLAYPGAVIGSILVAAIGAKLMKVNHAADAAEEGLVSDPLEWTGVRIGPGINGTIAQLPTLAGEEIIATRVVHSKTFHSLAAPTDRLHEGMVLVIHGTPDALERAIAKVGKQQDVPIENTDLVYSRFTVSSKAVVGRKISDLDTVRSGFIISRLRRGDADVVPEPDDVLHYSDRVRVIAPANRMSEVRRFLGDSERSLADVDLMPFAFGLVIGLAIGVIPIPLPGGNTLSLGFGGGPIVAGLILGALNRTGPIHWQMPYHASRTISTFGLAIFLAGVGTSAGVGFRQALTDPASLTVIAGGFIVTISSALVCALVCMPLFKLKWDEAMGVAAGCTANPAIISYLNGQTGTELATRGYATVYPTAMIGKIIASQMLLLALIA</sequence>
<protein>
    <submittedName>
        <fullName evidence="10">Transporter</fullName>
    </submittedName>
</protein>
<dbReference type="KEGG" id="crf:FRC0190_00570"/>
<dbReference type="InterPro" id="IPR006512">
    <property type="entry name" value="YidE_YbjL"/>
</dbReference>
<comment type="subcellular location">
    <subcellularLocation>
        <location evidence="1">Cell membrane</location>
        <topology evidence="1">Multi-pass membrane protein</topology>
    </subcellularLocation>
</comment>
<dbReference type="InterPro" id="IPR006037">
    <property type="entry name" value="RCK_C"/>
</dbReference>
<dbReference type="GO" id="GO:0006813">
    <property type="term" value="P:potassium ion transport"/>
    <property type="evidence" value="ECO:0007669"/>
    <property type="project" value="InterPro"/>
</dbReference>
<dbReference type="SUPFAM" id="SSF116726">
    <property type="entry name" value="TrkA C-terminal domain-like"/>
    <property type="match status" value="1"/>
</dbReference>
<keyword evidence="4" id="KW-1003">Cell membrane</keyword>
<dbReference type="Gene3D" id="3.30.70.1450">
    <property type="entry name" value="Regulator of K+ conductance, C-terminal domain"/>
    <property type="match status" value="1"/>
</dbReference>
<evidence type="ECO:0000256" key="5">
    <source>
        <dbReference type="ARBA" id="ARBA00022692"/>
    </source>
</evidence>
<evidence type="ECO:0000256" key="4">
    <source>
        <dbReference type="ARBA" id="ARBA00022475"/>
    </source>
</evidence>
<dbReference type="GO" id="GO:0005886">
    <property type="term" value="C:plasma membrane"/>
    <property type="evidence" value="ECO:0007669"/>
    <property type="project" value="UniProtKB-SubCell"/>
</dbReference>
<dbReference type="NCBIfam" id="TIGR01625">
    <property type="entry name" value="YidE_YbjL_dupl"/>
    <property type="match status" value="2"/>
</dbReference>
<dbReference type="InterPro" id="IPR036721">
    <property type="entry name" value="RCK_C_sf"/>
</dbReference>
<feature type="transmembrane region" description="Helical" evidence="8">
    <location>
        <begin position="207"/>
        <end position="224"/>
    </location>
</feature>
<dbReference type="InterPro" id="IPR050144">
    <property type="entry name" value="AAE_transporter"/>
</dbReference>
<feature type="transmembrane region" description="Helical" evidence="8">
    <location>
        <begin position="79"/>
        <end position="96"/>
    </location>
</feature>
<evidence type="ECO:0000313" key="10">
    <source>
        <dbReference type="EMBL" id="VZH84555.1"/>
    </source>
</evidence>
<accession>A0A6I8MAB0</accession>
<evidence type="ECO:0000256" key="6">
    <source>
        <dbReference type="ARBA" id="ARBA00022989"/>
    </source>
</evidence>
<evidence type="ECO:0000256" key="3">
    <source>
        <dbReference type="ARBA" id="ARBA00022448"/>
    </source>
</evidence>
<dbReference type="Pfam" id="PF06826">
    <property type="entry name" value="Asp-Al_Ex"/>
    <property type="match status" value="2"/>
</dbReference>
<evidence type="ECO:0000256" key="7">
    <source>
        <dbReference type="ARBA" id="ARBA00023136"/>
    </source>
</evidence>
<feature type="transmembrane region" description="Helical" evidence="8">
    <location>
        <begin position="500"/>
        <end position="525"/>
    </location>
</feature>
<feature type="transmembrane region" description="Helical" evidence="8">
    <location>
        <begin position="108"/>
        <end position="126"/>
    </location>
</feature>
<dbReference type="Proteomes" id="UP000423525">
    <property type="component" value="Chromosome"/>
</dbReference>
<feature type="transmembrane region" description="Helical" evidence="8">
    <location>
        <begin position="473"/>
        <end position="494"/>
    </location>
</feature>
<feature type="domain" description="RCK C-terminal" evidence="9">
    <location>
        <begin position="317"/>
        <end position="398"/>
    </location>
</feature>
<feature type="transmembrane region" description="Helical" evidence="8">
    <location>
        <begin position="52"/>
        <end position="73"/>
    </location>
</feature>
<dbReference type="PANTHER" id="PTHR30445">
    <property type="entry name" value="K(+)_H(+) ANTIPORTER SUBUNIT KHTT"/>
    <property type="match status" value="1"/>
</dbReference>
<dbReference type="Pfam" id="PF02080">
    <property type="entry name" value="TrkA_C"/>
    <property type="match status" value="1"/>
</dbReference>
<keyword evidence="5 8" id="KW-0812">Transmembrane</keyword>
<dbReference type="AlphaFoldDB" id="A0A6I8MAB0"/>
<keyword evidence="6 8" id="KW-1133">Transmembrane helix</keyword>
<feature type="transmembrane region" description="Helical" evidence="8">
    <location>
        <begin position="434"/>
        <end position="452"/>
    </location>
</feature>
<keyword evidence="3" id="KW-0813">Transport</keyword>
<evidence type="ECO:0000256" key="1">
    <source>
        <dbReference type="ARBA" id="ARBA00004651"/>
    </source>
</evidence>
<evidence type="ECO:0000256" key="8">
    <source>
        <dbReference type="SAM" id="Phobius"/>
    </source>
</evidence>
<evidence type="ECO:0000256" key="2">
    <source>
        <dbReference type="ARBA" id="ARBA00009854"/>
    </source>
</evidence>
<dbReference type="PANTHER" id="PTHR30445:SF3">
    <property type="entry name" value="TRANSPORT PROTEIN YIDE-RELATED"/>
    <property type="match status" value="1"/>
</dbReference>
<gene>
    <name evidence="10" type="ORF">FRC0190_00570</name>
</gene>
<feature type="transmembrane region" description="Helical" evidence="8">
    <location>
        <begin position="408"/>
        <end position="428"/>
    </location>
</feature>
<organism evidence="10 11">
    <name type="scientific">Corynebacterium rouxii</name>
    <dbReference type="NCBI Taxonomy" id="2719119"/>
    <lineage>
        <taxon>Bacteria</taxon>
        <taxon>Bacillati</taxon>
        <taxon>Actinomycetota</taxon>
        <taxon>Actinomycetes</taxon>
        <taxon>Mycobacteriales</taxon>
        <taxon>Corynebacteriaceae</taxon>
        <taxon>Corynebacterium</taxon>
    </lineage>
</organism>
<evidence type="ECO:0000259" key="9">
    <source>
        <dbReference type="PROSITE" id="PS51202"/>
    </source>
</evidence>
<proteinExistence type="inferred from homology"/>
<dbReference type="PROSITE" id="PS51202">
    <property type="entry name" value="RCK_C"/>
    <property type="match status" value="1"/>
</dbReference>
<evidence type="ECO:0000313" key="11">
    <source>
        <dbReference type="Proteomes" id="UP000423525"/>
    </source>
</evidence>
<dbReference type="EMBL" id="LR738855">
    <property type="protein sequence ID" value="VZH84555.1"/>
    <property type="molecule type" value="Genomic_DNA"/>
</dbReference>
<dbReference type="GO" id="GO:0008324">
    <property type="term" value="F:monoatomic cation transmembrane transporter activity"/>
    <property type="evidence" value="ECO:0007669"/>
    <property type="project" value="InterPro"/>
</dbReference>
<comment type="similarity">
    <text evidence="2">Belongs to the AAE transporter (TC 2.A.81) family.</text>
</comment>